<accession>A0ABS2QSM5</accession>
<sequence>MRTFYVFLMQEEVAMHYFRRESFLYDLFRAYKTNQSNEHEYIQKQVKYITRPIPFKAIKTALEQTFSEKVHFHSSHNKYSLLLPNKKSRATLLAKEQAIIIKADGSIDADTAFFEVLRKFDKYFLAIDFNAEQYGWLRPIKKRNFV</sequence>
<gene>
    <name evidence="1" type="ORF">JOC83_000793</name>
</gene>
<dbReference type="EMBL" id="JAFBFC010000001">
    <property type="protein sequence ID" value="MBM7701967.1"/>
    <property type="molecule type" value="Genomic_DNA"/>
</dbReference>
<comment type="caution">
    <text evidence="1">The sequence shown here is derived from an EMBL/GenBank/DDBJ whole genome shotgun (WGS) entry which is preliminary data.</text>
</comment>
<dbReference type="InterPro" id="IPR019683">
    <property type="entry name" value="SirA"/>
</dbReference>
<organism evidence="1 2">
    <name type="scientific">Priestia iocasae</name>
    <dbReference type="NCBI Taxonomy" id="2291674"/>
    <lineage>
        <taxon>Bacteria</taxon>
        <taxon>Bacillati</taxon>
        <taxon>Bacillota</taxon>
        <taxon>Bacilli</taxon>
        <taxon>Bacillales</taxon>
        <taxon>Bacillaceae</taxon>
        <taxon>Priestia</taxon>
    </lineage>
</organism>
<dbReference type="Gene3D" id="3.30.310.250">
    <property type="entry name" value="Sporulation inhibitor of replication protein SirA"/>
    <property type="match status" value="1"/>
</dbReference>
<dbReference type="Pfam" id="PF10747">
    <property type="entry name" value="SirA"/>
    <property type="match status" value="1"/>
</dbReference>
<dbReference type="Proteomes" id="UP000809829">
    <property type="component" value="Unassembled WGS sequence"/>
</dbReference>
<dbReference type="InterPro" id="IPR038449">
    <property type="entry name" value="SirA_sf"/>
</dbReference>
<reference evidence="1 2" key="1">
    <citation type="submission" date="2021-01" db="EMBL/GenBank/DDBJ databases">
        <title>Genomic Encyclopedia of Type Strains, Phase IV (KMG-IV): sequencing the most valuable type-strain genomes for metagenomic binning, comparative biology and taxonomic classification.</title>
        <authorList>
            <person name="Goeker M."/>
        </authorList>
    </citation>
    <scope>NUCLEOTIDE SEQUENCE [LARGE SCALE GENOMIC DNA]</scope>
    <source>
        <strain evidence="1 2">DSM 104297</strain>
    </source>
</reference>
<protein>
    <recommendedName>
        <fullName evidence="3">Sporulation inhibitor of replication protein SirA</fullName>
    </recommendedName>
</protein>
<evidence type="ECO:0000313" key="1">
    <source>
        <dbReference type="EMBL" id="MBM7701967.1"/>
    </source>
</evidence>
<keyword evidence="2" id="KW-1185">Reference proteome</keyword>
<evidence type="ECO:0008006" key="3">
    <source>
        <dbReference type="Google" id="ProtNLM"/>
    </source>
</evidence>
<proteinExistence type="predicted"/>
<dbReference type="RefSeq" id="WP_205184046.1">
    <property type="nucleotide sequence ID" value="NZ_JAFBFC010000001.1"/>
</dbReference>
<name>A0ABS2QSM5_9BACI</name>
<evidence type="ECO:0000313" key="2">
    <source>
        <dbReference type="Proteomes" id="UP000809829"/>
    </source>
</evidence>